<sequence>MFHQVRQNSVCCLGEVSVKPEEEDVVFNVATCEGSASSDAVGTGVILRAGEGSSVTKRQSLGKLGNSNTLVGVSKKGIFDWIILM</sequence>
<evidence type="ECO:0000313" key="1">
    <source>
        <dbReference type="EMBL" id="AOW03356.1"/>
    </source>
</evidence>
<evidence type="ECO:0000313" key="2">
    <source>
        <dbReference type="Proteomes" id="UP000182444"/>
    </source>
</evidence>
<organism evidence="1 2">
    <name type="scientific">Yarrowia lipolytica</name>
    <name type="common">Candida lipolytica</name>
    <dbReference type="NCBI Taxonomy" id="4952"/>
    <lineage>
        <taxon>Eukaryota</taxon>
        <taxon>Fungi</taxon>
        <taxon>Dikarya</taxon>
        <taxon>Ascomycota</taxon>
        <taxon>Saccharomycotina</taxon>
        <taxon>Dipodascomycetes</taxon>
        <taxon>Dipodascales</taxon>
        <taxon>Dipodascales incertae sedis</taxon>
        <taxon>Yarrowia</taxon>
    </lineage>
</organism>
<protein>
    <submittedName>
        <fullName evidence="1">Uncharacterized protein</fullName>
    </submittedName>
</protein>
<name>A0A1D8NCJ8_YARLL</name>
<proteinExistence type="predicted"/>
<dbReference type="RefSeq" id="XP_068138645.1">
    <property type="nucleotide sequence ID" value="XM_068282544.1"/>
</dbReference>
<dbReference type="VEuPathDB" id="FungiDB:YALI1_C33471g"/>
<reference evidence="1 2" key="1">
    <citation type="journal article" date="2016" name="PLoS ONE">
        <title>Sequence Assembly of Yarrowia lipolytica Strain W29/CLIB89 Shows Transposable Element Diversity.</title>
        <authorList>
            <person name="Magnan C."/>
            <person name="Yu J."/>
            <person name="Chang I."/>
            <person name="Jahn E."/>
            <person name="Kanomata Y."/>
            <person name="Wu J."/>
            <person name="Zeller M."/>
            <person name="Oakes M."/>
            <person name="Baldi P."/>
            <person name="Sandmeyer S."/>
        </authorList>
    </citation>
    <scope>NUCLEOTIDE SEQUENCE [LARGE SCALE GENOMIC DNA]</scope>
    <source>
        <strain evidence="2">CLIB89(W29)</strain>
    </source>
</reference>
<dbReference type="Proteomes" id="UP000182444">
    <property type="component" value="Chromosome 1C"/>
</dbReference>
<dbReference type="GeneID" id="94583171"/>
<gene>
    <name evidence="1" type="ORF">YALI1_C33471g</name>
</gene>
<dbReference type="EMBL" id="CP017555">
    <property type="protein sequence ID" value="AOW03356.1"/>
    <property type="molecule type" value="Genomic_DNA"/>
</dbReference>
<dbReference type="AlphaFoldDB" id="A0A1D8NCJ8"/>
<accession>A0A1D8NCJ8</accession>